<evidence type="ECO:0000313" key="2">
    <source>
        <dbReference type="Proteomes" id="UP000741013"/>
    </source>
</evidence>
<reference evidence="1 2" key="1">
    <citation type="submission" date="2021-03" db="EMBL/GenBank/DDBJ databases">
        <title>Sequencing the genomes of 1000 actinobacteria strains.</title>
        <authorList>
            <person name="Klenk H.-P."/>
        </authorList>
    </citation>
    <scope>NUCLEOTIDE SEQUENCE [LARGE SCALE GENOMIC DNA]</scope>
    <source>
        <strain evidence="1 2">DSM 45510</strain>
    </source>
</reference>
<protein>
    <submittedName>
        <fullName evidence="1">Transcriptional regulator with XRE-family HTH domain</fullName>
    </submittedName>
</protein>
<dbReference type="Proteomes" id="UP000741013">
    <property type="component" value="Unassembled WGS sequence"/>
</dbReference>
<proteinExistence type="predicted"/>
<accession>A0ABS4PWR3</accession>
<sequence length="448" mass="48625">MTTTDRASGALLLRQLREGRGWSWADLARALRDIARQLTVASLMNRQVASIQRTVARWESVTDRTSPGDRYQFLLAQLYARTPAGDLAIGPGSDFATLLDALRHLGTPPERVRQLVELVGRSGRGDNGDLLMPLSPGTQSTIAAIQRNPSELDHEVVRQLHESVTAINGLVGTTPFVRLQLQLAPIVDSCRRLVKLHQADSQQELLLLATVAYSLAGRLAFETRDDEAAMALYADATRTAGHLADRSHRAAVQTSHTMVTLHATDDLEAARTIARAATVDAHRGPSYAIRARAHAVHAEICARAGQANEAAAALGRAWKTVEQLTVDDPHGGFNADRLNGFDGLCALHAGDAGHAHDNLDRSLSALRLSRDAVQRGIVSTDLALARLRLGGPAACVDLLHEAVDITASTGGRVAAQRIRLTRRNLRPWRTEDFFAELDDHIHDTLIGR</sequence>
<evidence type="ECO:0000313" key="1">
    <source>
        <dbReference type="EMBL" id="MBP2183876.1"/>
    </source>
</evidence>
<gene>
    <name evidence="1" type="ORF">JOM49_005402</name>
</gene>
<keyword evidence="2" id="KW-1185">Reference proteome</keyword>
<name>A0ABS4PWR3_9PSEU</name>
<dbReference type="EMBL" id="JAGGMS010000001">
    <property type="protein sequence ID" value="MBP2183876.1"/>
    <property type="molecule type" value="Genomic_DNA"/>
</dbReference>
<dbReference type="RefSeq" id="WP_209666966.1">
    <property type="nucleotide sequence ID" value="NZ_JAGGMS010000001.1"/>
</dbReference>
<organism evidence="1 2">
    <name type="scientific">Amycolatopsis magusensis</name>
    <dbReference type="NCBI Taxonomy" id="882444"/>
    <lineage>
        <taxon>Bacteria</taxon>
        <taxon>Bacillati</taxon>
        <taxon>Actinomycetota</taxon>
        <taxon>Actinomycetes</taxon>
        <taxon>Pseudonocardiales</taxon>
        <taxon>Pseudonocardiaceae</taxon>
        <taxon>Amycolatopsis</taxon>
    </lineage>
</organism>
<comment type="caution">
    <text evidence="1">The sequence shown here is derived from an EMBL/GenBank/DDBJ whole genome shotgun (WGS) entry which is preliminary data.</text>
</comment>